<dbReference type="PANTHER" id="PTHR38936:SF1">
    <property type="entry name" value="DUF641 DOMAIN-CONTAINING PROTEIN"/>
    <property type="match status" value="1"/>
</dbReference>
<protein>
    <submittedName>
        <fullName evidence="1">Processed lymphoid-restricted membrane protein</fullName>
    </submittedName>
</protein>
<reference evidence="1" key="1">
    <citation type="journal article" date="2023" name="Science">
        <title>Elucidation of the pathway for biosynthesis of saponin adjuvants from the soapbark tree.</title>
        <authorList>
            <person name="Reed J."/>
            <person name="Orme A."/>
            <person name="El-Demerdash A."/>
            <person name="Owen C."/>
            <person name="Martin L.B.B."/>
            <person name="Misra R.C."/>
            <person name="Kikuchi S."/>
            <person name="Rejzek M."/>
            <person name="Martin A.C."/>
            <person name="Harkess A."/>
            <person name="Leebens-Mack J."/>
            <person name="Louveau T."/>
            <person name="Stephenson M.J."/>
            <person name="Osbourn A."/>
        </authorList>
    </citation>
    <scope>NUCLEOTIDE SEQUENCE</scope>
    <source>
        <strain evidence="1">S10</strain>
    </source>
</reference>
<dbReference type="AlphaFoldDB" id="A0AAD7Q0W1"/>
<accession>A0AAD7Q0W1</accession>
<proteinExistence type="predicted"/>
<dbReference type="PANTHER" id="PTHR38936">
    <property type="entry name" value="TITIN-LIKE ISOFORM X2"/>
    <property type="match status" value="1"/>
</dbReference>
<sequence length="82" mass="9372">MYLDSLKKNEALKDENHQLVVKLENALGKVEVFEKQYRFPIEVLEKMKETAVHASTEAMHNAFSLENVLELGVSAAKRKRNA</sequence>
<dbReference type="EMBL" id="JARAOO010000004">
    <property type="protein sequence ID" value="KAJ7972798.1"/>
    <property type="molecule type" value="Genomic_DNA"/>
</dbReference>
<dbReference type="Proteomes" id="UP001163823">
    <property type="component" value="Chromosome 4"/>
</dbReference>
<evidence type="ECO:0000313" key="2">
    <source>
        <dbReference type="Proteomes" id="UP001163823"/>
    </source>
</evidence>
<evidence type="ECO:0000313" key="1">
    <source>
        <dbReference type="EMBL" id="KAJ7972798.1"/>
    </source>
</evidence>
<keyword evidence="2" id="KW-1185">Reference proteome</keyword>
<name>A0AAD7Q0W1_QUISA</name>
<gene>
    <name evidence="1" type="ORF">O6P43_010636</name>
</gene>
<comment type="caution">
    <text evidence="1">The sequence shown here is derived from an EMBL/GenBank/DDBJ whole genome shotgun (WGS) entry which is preliminary data.</text>
</comment>
<dbReference type="KEGG" id="qsa:O6P43_010636"/>
<organism evidence="1 2">
    <name type="scientific">Quillaja saponaria</name>
    <name type="common">Soap bark tree</name>
    <dbReference type="NCBI Taxonomy" id="32244"/>
    <lineage>
        <taxon>Eukaryota</taxon>
        <taxon>Viridiplantae</taxon>
        <taxon>Streptophyta</taxon>
        <taxon>Embryophyta</taxon>
        <taxon>Tracheophyta</taxon>
        <taxon>Spermatophyta</taxon>
        <taxon>Magnoliopsida</taxon>
        <taxon>eudicotyledons</taxon>
        <taxon>Gunneridae</taxon>
        <taxon>Pentapetalae</taxon>
        <taxon>rosids</taxon>
        <taxon>fabids</taxon>
        <taxon>Fabales</taxon>
        <taxon>Quillajaceae</taxon>
        <taxon>Quillaja</taxon>
    </lineage>
</organism>